<sequence length="127" mass="13880">MLLVALMMSYISIADYRTHRISNSSVISLALLLFNSGSGDVRFLWSLLFLCVAIILVTFLEIGGGDIKLIGTLVAFGQAEITLTSYLWGALWCTVLFVLIHRISTNQWSGSIALAPAICVPFLITLL</sequence>
<feature type="transmembrane region" description="Helical" evidence="1">
    <location>
        <begin position="83"/>
        <end position="101"/>
    </location>
</feature>
<reference evidence="3" key="1">
    <citation type="submission" date="2020-05" db="EMBL/GenBank/DDBJ databases">
        <authorList>
            <person name="Chiriac C."/>
            <person name="Salcher M."/>
            <person name="Ghai R."/>
            <person name="Kavagutti S V."/>
        </authorList>
    </citation>
    <scope>NUCLEOTIDE SEQUENCE</scope>
</reference>
<organism evidence="3">
    <name type="scientific">freshwater metagenome</name>
    <dbReference type="NCBI Taxonomy" id="449393"/>
    <lineage>
        <taxon>unclassified sequences</taxon>
        <taxon>metagenomes</taxon>
        <taxon>ecological metagenomes</taxon>
    </lineage>
</organism>
<dbReference type="AlphaFoldDB" id="A0A6J5YQ05"/>
<feature type="transmembrane region" description="Helical" evidence="1">
    <location>
        <begin position="107"/>
        <end position="126"/>
    </location>
</feature>
<gene>
    <name evidence="3" type="ORF">UFOPK3820_00310</name>
</gene>
<keyword evidence="1" id="KW-0472">Membrane</keyword>
<keyword evidence="1" id="KW-1133">Transmembrane helix</keyword>
<dbReference type="Pfam" id="PF01478">
    <property type="entry name" value="Peptidase_A24"/>
    <property type="match status" value="1"/>
</dbReference>
<keyword evidence="1" id="KW-0812">Transmembrane</keyword>
<dbReference type="GO" id="GO:0004190">
    <property type="term" value="F:aspartic-type endopeptidase activity"/>
    <property type="evidence" value="ECO:0007669"/>
    <property type="project" value="InterPro"/>
</dbReference>
<name>A0A6J5YQ05_9ZZZZ</name>
<evidence type="ECO:0000259" key="2">
    <source>
        <dbReference type="Pfam" id="PF01478"/>
    </source>
</evidence>
<evidence type="ECO:0000313" key="3">
    <source>
        <dbReference type="EMBL" id="CAB4332595.1"/>
    </source>
</evidence>
<proteinExistence type="predicted"/>
<dbReference type="InterPro" id="IPR000045">
    <property type="entry name" value="Prepilin_IV_endopep_pep"/>
</dbReference>
<accession>A0A6J5YQ05</accession>
<dbReference type="EMBL" id="CAESAB010000007">
    <property type="protein sequence ID" value="CAB4332595.1"/>
    <property type="molecule type" value="Genomic_DNA"/>
</dbReference>
<feature type="domain" description="Prepilin type IV endopeptidase peptidase" evidence="2">
    <location>
        <begin position="3"/>
        <end position="97"/>
    </location>
</feature>
<feature type="transmembrane region" description="Helical" evidence="1">
    <location>
        <begin position="43"/>
        <end position="62"/>
    </location>
</feature>
<protein>
    <submittedName>
        <fullName evidence="3">Unannotated protein</fullName>
    </submittedName>
</protein>
<dbReference type="GO" id="GO:0016020">
    <property type="term" value="C:membrane"/>
    <property type="evidence" value="ECO:0007669"/>
    <property type="project" value="InterPro"/>
</dbReference>
<dbReference type="Gene3D" id="1.20.120.1220">
    <property type="match status" value="1"/>
</dbReference>
<evidence type="ECO:0000256" key="1">
    <source>
        <dbReference type="SAM" id="Phobius"/>
    </source>
</evidence>